<evidence type="ECO:0000256" key="5">
    <source>
        <dbReference type="ARBA" id="ARBA00022692"/>
    </source>
</evidence>
<evidence type="ECO:0000256" key="3">
    <source>
        <dbReference type="ARBA" id="ARBA00022528"/>
    </source>
</evidence>
<evidence type="ECO:0000256" key="1">
    <source>
        <dbReference type="ARBA" id="ARBA00001946"/>
    </source>
</evidence>
<name>A0A922G3V4_CARIL</name>
<dbReference type="GO" id="GO:0005525">
    <property type="term" value="F:GTP binding"/>
    <property type="evidence" value="ECO:0007669"/>
    <property type="project" value="UniProtKB-KW"/>
</dbReference>
<reference evidence="19" key="1">
    <citation type="submission" date="2021-01" db="EMBL/GenBank/DDBJ databases">
        <authorList>
            <person name="Lovell J.T."/>
            <person name="Bentley N."/>
            <person name="Bhattarai G."/>
            <person name="Jenkins J.W."/>
            <person name="Sreedasyam A."/>
            <person name="Alarcon Y."/>
            <person name="Bock C."/>
            <person name="Boston L."/>
            <person name="Carlson J."/>
            <person name="Cervantes K."/>
            <person name="Clermont K."/>
            <person name="Krom N."/>
            <person name="Kubenka K."/>
            <person name="Mamidi S."/>
            <person name="Mattison C."/>
            <person name="Monteros M."/>
            <person name="Pisani C."/>
            <person name="Plott C."/>
            <person name="Rajasekar S."/>
            <person name="Rhein H.S."/>
            <person name="Rohla C."/>
            <person name="Song M."/>
            <person name="Hilaire R.S."/>
            <person name="Shu S."/>
            <person name="Wells L."/>
            <person name="Wang X."/>
            <person name="Webber J."/>
            <person name="Heerema R.J."/>
            <person name="Klein P."/>
            <person name="Conner P."/>
            <person name="Grauke L."/>
            <person name="Grimwood J."/>
            <person name="Schmutz J."/>
            <person name="Randall J.J."/>
        </authorList>
    </citation>
    <scope>NUCLEOTIDE SEQUENCE</scope>
    <source>
        <tissue evidence="19">Leaf</tissue>
    </source>
</reference>
<evidence type="ECO:0000256" key="9">
    <source>
        <dbReference type="ARBA" id="ARBA00022805"/>
    </source>
</evidence>
<organism evidence="19 20">
    <name type="scientific">Carya illinoinensis</name>
    <name type="common">Pecan</name>
    <dbReference type="NCBI Taxonomy" id="32201"/>
    <lineage>
        <taxon>Eukaryota</taxon>
        <taxon>Viridiplantae</taxon>
        <taxon>Streptophyta</taxon>
        <taxon>Embryophyta</taxon>
        <taxon>Tracheophyta</taxon>
        <taxon>Spermatophyta</taxon>
        <taxon>Magnoliopsida</taxon>
        <taxon>eudicotyledons</taxon>
        <taxon>Gunneridae</taxon>
        <taxon>Pentapetalae</taxon>
        <taxon>rosids</taxon>
        <taxon>fabids</taxon>
        <taxon>Fagales</taxon>
        <taxon>Juglandaceae</taxon>
        <taxon>Carya</taxon>
    </lineage>
</organism>
<dbReference type="GO" id="GO:0009707">
    <property type="term" value="C:chloroplast outer membrane"/>
    <property type="evidence" value="ECO:0007669"/>
    <property type="project" value="UniProtKB-SubCell"/>
</dbReference>
<dbReference type="InterPro" id="IPR045058">
    <property type="entry name" value="GIMA/IAN/Toc"/>
</dbReference>
<dbReference type="AlphaFoldDB" id="A0A922G3V4"/>
<evidence type="ECO:0000256" key="13">
    <source>
        <dbReference type="ARBA" id="ARBA00023134"/>
    </source>
</evidence>
<evidence type="ECO:0000256" key="6">
    <source>
        <dbReference type="ARBA" id="ARBA00022723"/>
    </source>
</evidence>
<dbReference type="GO" id="GO:0016787">
    <property type="term" value="F:hydrolase activity"/>
    <property type="evidence" value="ECO:0007669"/>
    <property type="project" value="UniProtKB-KW"/>
</dbReference>
<evidence type="ECO:0000256" key="11">
    <source>
        <dbReference type="ARBA" id="ARBA00022927"/>
    </source>
</evidence>
<keyword evidence="6" id="KW-0479">Metal-binding</keyword>
<accession>A0A922G3V4</accession>
<evidence type="ECO:0000256" key="2">
    <source>
        <dbReference type="ARBA" id="ARBA00022448"/>
    </source>
</evidence>
<evidence type="ECO:0000313" key="20">
    <source>
        <dbReference type="Proteomes" id="UP000811246"/>
    </source>
</evidence>
<keyword evidence="10" id="KW-0460">Magnesium</keyword>
<proteinExistence type="inferred from homology"/>
<evidence type="ECO:0000256" key="16">
    <source>
        <dbReference type="ARBA" id="ARBA00023775"/>
    </source>
</evidence>
<dbReference type="Pfam" id="PF11886">
    <property type="entry name" value="TOC159_MAD"/>
    <property type="match status" value="2"/>
</dbReference>
<feature type="domain" description="AIG1-type G" evidence="18">
    <location>
        <begin position="675"/>
        <end position="910"/>
    </location>
</feature>
<dbReference type="InterPro" id="IPR006703">
    <property type="entry name" value="G_AIG1"/>
</dbReference>
<feature type="compositionally biased region" description="Acidic residues" evidence="17">
    <location>
        <begin position="1008"/>
        <end position="1019"/>
    </location>
</feature>
<comment type="caution">
    <text evidence="19">The sequence shown here is derived from an EMBL/GenBank/DDBJ whole genome shotgun (WGS) entry which is preliminary data.</text>
</comment>
<keyword evidence="2" id="KW-0813">Transport</keyword>
<comment type="cofactor">
    <cofactor evidence="1">
        <name>Mg(2+)</name>
        <dbReference type="ChEBI" id="CHEBI:18420"/>
    </cofactor>
</comment>
<dbReference type="PANTHER" id="PTHR10903">
    <property type="entry name" value="GTPASE, IMAP FAMILY MEMBER-RELATED"/>
    <property type="match status" value="1"/>
</dbReference>
<keyword evidence="14" id="KW-0472">Membrane</keyword>
<feature type="region of interest" description="Disordered" evidence="17">
    <location>
        <begin position="15"/>
        <end position="71"/>
    </location>
</feature>
<evidence type="ECO:0000256" key="8">
    <source>
        <dbReference type="ARBA" id="ARBA00022801"/>
    </source>
</evidence>
<evidence type="ECO:0000256" key="7">
    <source>
        <dbReference type="ARBA" id="ARBA00022741"/>
    </source>
</evidence>
<evidence type="ECO:0000256" key="4">
    <source>
        <dbReference type="ARBA" id="ARBA00022640"/>
    </source>
</evidence>
<dbReference type="PANTHER" id="PTHR10903:SF120">
    <property type="entry name" value="TRANSLOCASE OF CHLOROPLAST 159, CHLOROPLASTIC"/>
    <property type="match status" value="1"/>
</dbReference>
<keyword evidence="5" id="KW-0812">Transmembrane</keyword>
<evidence type="ECO:0000256" key="15">
    <source>
        <dbReference type="ARBA" id="ARBA00023766"/>
    </source>
</evidence>
<keyword evidence="13" id="KW-0342">GTP-binding</keyword>
<keyword evidence="9" id="KW-1002">Plastid outer membrane</keyword>
<evidence type="ECO:0000256" key="10">
    <source>
        <dbReference type="ARBA" id="ARBA00022842"/>
    </source>
</evidence>
<dbReference type="Proteomes" id="UP000811246">
    <property type="component" value="Chromosome 1"/>
</dbReference>
<dbReference type="InterPro" id="IPR024283">
    <property type="entry name" value="TOC159_MAD"/>
</dbReference>
<keyword evidence="7" id="KW-0547">Nucleotide-binding</keyword>
<dbReference type="GO" id="GO:0015031">
    <property type="term" value="P:protein transport"/>
    <property type="evidence" value="ECO:0007669"/>
    <property type="project" value="UniProtKB-KW"/>
</dbReference>
<keyword evidence="3" id="KW-0150">Chloroplast</keyword>
<sequence length="1213" mass="133899">MYAKAYVPLFTTKANPRKRELSSSSSASTGSLPIRAPPTIDSDSESIGDKTSSTTSSGDGDYNGCESDEAFLIGEEFEMASERPWVADPDEEAIDSESFELSRPFVADPDRKSLGNSIENEDENGDVVREYGPVVEPILVDNLNLNRVMPKARLSVDDDEEEEMVSADDEHSEFSGTVRVPGIDVLGKIGGAPTVKALGVDEDELVEWRDSLIVKQYEPAISIKVVEAEVSDELVGAQFGILGVREERALKESGEDSVWAEVIQDMGPDVAEMSNVVESLIAIGECEMEESQKFNGDVVHSGEEKGVDKEGIELGMNEGQRETVEYSENGAVTMKSSTQREPLADADEATEARDETFITVNETDVVSSDTEECIDLDLFDGNGSLTWLEKQSAATNGFAKTIKPSLLGSTFSDFITCTQVELSDAPKGNEFGDSHSSMPMSSSVANNVKRSNKDEANFDACTIQGAAEGNEGSLSVEDPQGLILGSFEIVKSLMHEYEKRQNSSLLFDAEGSRDHSQRVGGQIGIDSDKEVGGDWDGECKQLFDYAELEAFLKVVTVANSEERPTGLGSSFHSMRPSSRLNRPNFFYSDLRSRDDFEDNLSEEEMKKKEKIQLIRVKFLRLVQRLGISLEDSRVSRVLYRLALDTGRHSSQISSLESAAKRLAMQLEAEGKDDLDFSLNIMVMGKCGVGKSATINSIFDEEKAIVGAFEPATTTVKEIVGTIDGVRIRLLDTPGLRSSSREQSINLKILASIKKFLRKFPPDIVLYVDRLDTSQIGDLIDFPLLKSITLSLGSSIWLNAVVTLTHAASASSDGQSGLPLDYDKFVFEQSKAIQQSINQAVGDLGPMNPGRIHPVCLVENHPPCQENRSGQSVLPNGLIWRPNLLLMFYLIKILSEANPISIPSPTYLLASLLQPYAHPKLSGDLGGDEMYSDIKLVNLLASEEENEYDQLPPFMPLRKSQVAELSKKQRKAYLEEYDYLVKLFQKKQLKRSREIKKKRKDGGKNYAYVEEDDKQEDESPVDVPAPPLPDVTLSPSFDVDYPTFRYHCLEPASQLHVRSIPGTHYWDHDLGYDVVMRERYKTIAGATVENVAARLKIEDQIAVGKRLVLAGSIGVVRSRGKTTCVDHSTFGLSLVQVMGDMSLMANLRSEFSIGRSSKMAIHVGLNEKRSVQITFRTSSSEQLQIVLFSILPTIAGFIFRHICPRFDLKNSEDV</sequence>
<feature type="region of interest" description="Disordered" evidence="17">
    <location>
        <begin position="1005"/>
        <end position="1026"/>
    </location>
</feature>
<evidence type="ECO:0000256" key="14">
    <source>
        <dbReference type="ARBA" id="ARBA00023136"/>
    </source>
</evidence>
<evidence type="ECO:0000256" key="12">
    <source>
        <dbReference type="ARBA" id="ARBA00022989"/>
    </source>
</evidence>
<dbReference type="Pfam" id="PF04548">
    <property type="entry name" value="AIG1"/>
    <property type="match status" value="1"/>
</dbReference>
<evidence type="ECO:0000313" key="19">
    <source>
        <dbReference type="EMBL" id="KAG6731808.1"/>
    </source>
</evidence>
<keyword evidence="8" id="KW-0378">Hydrolase</keyword>
<evidence type="ECO:0000256" key="17">
    <source>
        <dbReference type="SAM" id="MobiDB-lite"/>
    </source>
</evidence>
<keyword evidence="11" id="KW-0653">Protein transport</keyword>
<feature type="compositionally biased region" description="Low complexity" evidence="17">
    <location>
        <begin position="49"/>
        <end position="60"/>
    </location>
</feature>
<dbReference type="GO" id="GO:0046872">
    <property type="term" value="F:metal ion binding"/>
    <property type="evidence" value="ECO:0007669"/>
    <property type="project" value="UniProtKB-KW"/>
</dbReference>
<dbReference type="PROSITE" id="PS51720">
    <property type="entry name" value="G_AIG1"/>
    <property type="match status" value="1"/>
</dbReference>
<protein>
    <recommendedName>
        <fullName evidence="18">AIG1-type G domain-containing protein</fullName>
    </recommendedName>
</protein>
<dbReference type="FunFam" id="3.40.50.300:FF:000413">
    <property type="entry name" value="Translocase of chloroplast 120, chloroplastic"/>
    <property type="match status" value="1"/>
</dbReference>
<comment type="subcellular location">
    <subcellularLocation>
        <location evidence="15">Plastid</location>
        <location evidence="15">Chloroplast outer membrane</location>
        <topology evidence="15">Single-pass membrane protein</topology>
    </subcellularLocation>
</comment>
<gene>
    <name evidence="19" type="ORF">I3842_01G147100</name>
</gene>
<dbReference type="EMBL" id="CM031825">
    <property type="protein sequence ID" value="KAG6731808.1"/>
    <property type="molecule type" value="Genomic_DNA"/>
</dbReference>
<dbReference type="GO" id="GO:0045036">
    <property type="term" value="P:protein targeting to chloroplast"/>
    <property type="evidence" value="ECO:0007669"/>
    <property type="project" value="TreeGrafter"/>
</dbReference>
<keyword evidence="12" id="KW-1133">Transmembrane helix</keyword>
<comment type="similarity">
    <text evidence="16">Belongs to the TRAFAC class TrmE-Era-EngA-EngB-Septin-like GTPase superfamily. AIG1/Toc34/Toc159-like paraseptin GTPase family. TOC159 subfamily.</text>
</comment>
<keyword evidence="4" id="KW-0934">Plastid</keyword>
<evidence type="ECO:0000259" key="18">
    <source>
        <dbReference type="PROSITE" id="PS51720"/>
    </source>
</evidence>
<feature type="compositionally biased region" description="Low complexity" evidence="17">
    <location>
        <begin position="22"/>
        <end position="31"/>
    </location>
</feature>